<sequence>MWKPRLESSLRARRAGGQNGFCVEIAREASAGQAETGRDAGLRLPAGAGLSPPPWKTRKHKLQRKDVTVMPACARARSELPLWERRRLAFSGSRAGGGAAGLGRVWGEGEAHSRAPLGPVRSARRGDGPQLSPGHPGAAWGCLWPERAQELWSLRCRRRGSPTTMPRSGCAGPAERARRPERAVCPRGE</sequence>
<dbReference type="EMBL" id="JABVXQ010000011">
    <property type="protein sequence ID" value="KAF6086229.1"/>
    <property type="molecule type" value="Genomic_DNA"/>
</dbReference>
<evidence type="ECO:0000256" key="1">
    <source>
        <dbReference type="SAM" id="MobiDB-lite"/>
    </source>
</evidence>
<gene>
    <name evidence="2" type="ORF">HJG60_008424</name>
</gene>
<accession>A0A833Z301</accession>
<dbReference type="AlphaFoldDB" id="A0A833Z301"/>
<feature type="compositionally biased region" description="Basic and acidic residues" evidence="1">
    <location>
        <begin position="175"/>
        <end position="189"/>
    </location>
</feature>
<evidence type="ECO:0000313" key="2">
    <source>
        <dbReference type="EMBL" id="KAF6086229.1"/>
    </source>
</evidence>
<organism evidence="2 3">
    <name type="scientific">Phyllostomus discolor</name>
    <name type="common">pale spear-nosed bat</name>
    <dbReference type="NCBI Taxonomy" id="89673"/>
    <lineage>
        <taxon>Eukaryota</taxon>
        <taxon>Metazoa</taxon>
        <taxon>Chordata</taxon>
        <taxon>Craniata</taxon>
        <taxon>Vertebrata</taxon>
        <taxon>Euteleostomi</taxon>
        <taxon>Mammalia</taxon>
        <taxon>Eutheria</taxon>
        <taxon>Laurasiatheria</taxon>
        <taxon>Chiroptera</taxon>
        <taxon>Yangochiroptera</taxon>
        <taxon>Phyllostomidae</taxon>
        <taxon>Phyllostominae</taxon>
        <taxon>Phyllostomus</taxon>
    </lineage>
</organism>
<evidence type="ECO:0000313" key="3">
    <source>
        <dbReference type="Proteomes" id="UP000664940"/>
    </source>
</evidence>
<proteinExistence type="predicted"/>
<feature type="region of interest" description="Disordered" evidence="1">
    <location>
        <begin position="110"/>
        <end position="136"/>
    </location>
</feature>
<feature type="region of interest" description="Disordered" evidence="1">
    <location>
        <begin position="159"/>
        <end position="189"/>
    </location>
</feature>
<protein>
    <submittedName>
        <fullName evidence="2">Uncharacterized protein</fullName>
    </submittedName>
</protein>
<comment type="caution">
    <text evidence="2">The sequence shown here is derived from an EMBL/GenBank/DDBJ whole genome shotgun (WGS) entry which is preliminary data.</text>
</comment>
<name>A0A833Z301_9CHIR</name>
<feature type="region of interest" description="Disordered" evidence="1">
    <location>
        <begin position="43"/>
        <end position="63"/>
    </location>
</feature>
<reference evidence="2 3" key="1">
    <citation type="journal article" date="2020" name="Nature">
        <title>Six reference-quality genomes reveal evolution of bat adaptations.</title>
        <authorList>
            <person name="Jebb D."/>
            <person name="Huang Z."/>
            <person name="Pippel M."/>
            <person name="Hughes G.M."/>
            <person name="Lavrichenko K."/>
            <person name="Devanna P."/>
            <person name="Winkler S."/>
            <person name="Jermiin L.S."/>
            <person name="Skirmuntt E.C."/>
            <person name="Katzourakis A."/>
            <person name="Burkitt-Gray L."/>
            <person name="Ray D.A."/>
            <person name="Sullivan K.A.M."/>
            <person name="Roscito J.G."/>
            <person name="Kirilenko B.M."/>
            <person name="Davalos L.M."/>
            <person name="Corthals A.P."/>
            <person name="Power M.L."/>
            <person name="Jones G."/>
            <person name="Ransome R.D."/>
            <person name="Dechmann D.K.N."/>
            <person name="Locatelli A.G."/>
            <person name="Puechmaille S.J."/>
            <person name="Fedrigo O."/>
            <person name="Jarvis E.D."/>
            <person name="Hiller M."/>
            <person name="Vernes S.C."/>
            <person name="Myers E.W."/>
            <person name="Teeling E.C."/>
        </authorList>
    </citation>
    <scope>NUCLEOTIDE SEQUENCE [LARGE SCALE GENOMIC DNA]</scope>
    <source>
        <strain evidence="2">Bat1K_MPI-CBG_1</strain>
    </source>
</reference>
<dbReference type="Proteomes" id="UP000664940">
    <property type="component" value="Unassembled WGS sequence"/>
</dbReference>